<gene>
    <name evidence="1" type="ORF">PXEA_LOCUS33159</name>
</gene>
<evidence type="ECO:0000313" key="2">
    <source>
        <dbReference type="Proteomes" id="UP000784294"/>
    </source>
</evidence>
<comment type="caution">
    <text evidence="1">The sequence shown here is derived from an EMBL/GenBank/DDBJ whole genome shotgun (WGS) entry which is preliminary data.</text>
</comment>
<keyword evidence="2" id="KW-1185">Reference proteome</keyword>
<sequence length="86" mass="9611">MWCRGSGLYSQKSTLTTTTYKSHRLAASKDIFTSFCSTNLWQLHANSSKDASLHLVVLKAAQFHQLPHHDACSRCAQLDNADETDL</sequence>
<name>A0A3S5AWW4_9PLAT</name>
<evidence type="ECO:0000313" key="1">
    <source>
        <dbReference type="EMBL" id="VEL39719.1"/>
    </source>
</evidence>
<accession>A0A3S5AWW4</accession>
<dbReference type="EMBL" id="CAAALY010262301">
    <property type="protein sequence ID" value="VEL39719.1"/>
    <property type="molecule type" value="Genomic_DNA"/>
</dbReference>
<protein>
    <submittedName>
        <fullName evidence="1">Uncharacterized protein</fullName>
    </submittedName>
</protein>
<proteinExistence type="predicted"/>
<dbReference type="AlphaFoldDB" id="A0A3S5AWW4"/>
<dbReference type="Proteomes" id="UP000784294">
    <property type="component" value="Unassembled WGS sequence"/>
</dbReference>
<reference evidence="1" key="1">
    <citation type="submission" date="2018-11" db="EMBL/GenBank/DDBJ databases">
        <authorList>
            <consortium name="Pathogen Informatics"/>
        </authorList>
    </citation>
    <scope>NUCLEOTIDE SEQUENCE</scope>
</reference>
<organism evidence="1 2">
    <name type="scientific">Protopolystoma xenopodis</name>
    <dbReference type="NCBI Taxonomy" id="117903"/>
    <lineage>
        <taxon>Eukaryota</taxon>
        <taxon>Metazoa</taxon>
        <taxon>Spiralia</taxon>
        <taxon>Lophotrochozoa</taxon>
        <taxon>Platyhelminthes</taxon>
        <taxon>Monogenea</taxon>
        <taxon>Polyopisthocotylea</taxon>
        <taxon>Polystomatidea</taxon>
        <taxon>Polystomatidae</taxon>
        <taxon>Protopolystoma</taxon>
    </lineage>
</organism>